<sequence length="253" mass="27336">MSLNLSLNNKEQVRYSRHLLLSKIGESGQLAFKNARILIVGVGGLGCSAAQYLAASGVGHITLIDHDHIELSNLQRQVLYKTNHLKASKVQTARNQLLAANPEIQVEAIEKSILDVDLAAQLQATDIVLDCTDNAQTRSVINQACFTAGVKLVSASGINGQGQLVSFDFAKENSPCYACLFPEAMDTGLNCSNAGVISPLLGIMGSLQATECLRLILGMTENLARLTLVDVWQMDFKQFKLVKNKNCPCCQAT</sequence>
<dbReference type="GO" id="GO:0008641">
    <property type="term" value="F:ubiquitin-like modifier activating enzyme activity"/>
    <property type="evidence" value="ECO:0007669"/>
    <property type="project" value="InterPro"/>
</dbReference>
<proteinExistence type="inferred from homology"/>
<keyword evidence="4" id="KW-1185">Reference proteome</keyword>
<evidence type="ECO:0000313" key="4">
    <source>
        <dbReference type="Proteomes" id="UP000244441"/>
    </source>
</evidence>
<dbReference type="Proteomes" id="UP000244441">
    <property type="component" value="Chromosome"/>
</dbReference>
<keyword evidence="3" id="KW-0548">Nucleotidyltransferase</keyword>
<dbReference type="InterPro" id="IPR045886">
    <property type="entry name" value="ThiF/MoeB/HesA"/>
</dbReference>
<dbReference type="PANTHER" id="PTHR10953">
    <property type="entry name" value="UBIQUITIN-ACTIVATING ENZYME E1"/>
    <property type="match status" value="1"/>
</dbReference>
<dbReference type="AlphaFoldDB" id="A0A2S0VM97"/>
<dbReference type="GO" id="GO:0016779">
    <property type="term" value="F:nucleotidyltransferase activity"/>
    <property type="evidence" value="ECO:0007669"/>
    <property type="project" value="UniProtKB-KW"/>
</dbReference>
<dbReference type="RefSeq" id="WP_108601418.1">
    <property type="nucleotide sequence ID" value="NZ_CP026604.1"/>
</dbReference>
<protein>
    <submittedName>
        <fullName evidence="3">Molybdopterin-synthase adenylyltransferase MoeB</fullName>
    </submittedName>
</protein>
<evidence type="ECO:0000313" key="3">
    <source>
        <dbReference type="EMBL" id="AWB65341.1"/>
    </source>
</evidence>
<dbReference type="InterPro" id="IPR000594">
    <property type="entry name" value="ThiF_NAD_FAD-bd"/>
</dbReference>
<dbReference type="CDD" id="cd00757">
    <property type="entry name" value="ThiF_MoeB_HesA_family"/>
    <property type="match status" value="1"/>
</dbReference>
<gene>
    <name evidence="3" type="ORF">C2869_02295</name>
</gene>
<dbReference type="OrthoDB" id="9804286at2"/>
<dbReference type="EMBL" id="CP026604">
    <property type="protein sequence ID" value="AWB65341.1"/>
    <property type="molecule type" value="Genomic_DNA"/>
</dbReference>
<dbReference type="Gene3D" id="3.40.50.720">
    <property type="entry name" value="NAD(P)-binding Rossmann-like Domain"/>
    <property type="match status" value="1"/>
</dbReference>
<organism evidence="3 4">
    <name type="scientific">Saccharobesus litoralis</name>
    <dbReference type="NCBI Taxonomy" id="2172099"/>
    <lineage>
        <taxon>Bacteria</taxon>
        <taxon>Pseudomonadati</taxon>
        <taxon>Pseudomonadota</taxon>
        <taxon>Gammaproteobacteria</taxon>
        <taxon>Alteromonadales</taxon>
        <taxon>Alteromonadaceae</taxon>
        <taxon>Saccharobesus</taxon>
    </lineage>
</organism>
<dbReference type="GO" id="GO:0005829">
    <property type="term" value="C:cytosol"/>
    <property type="evidence" value="ECO:0007669"/>
    <property type="project" value="TreeGrafter"/>
</dbReference>
<keyword evidence="3" id="KW-0808">Transferase</keyword>
<reference evidence="3 4" key="1">
    <citation type="submission" date="2018-01" db="EMBL/GenBank/DDBJ databases">
        <title>Genome sequence of a Cantenovulum-like bacteria.</title>
        <authorList>
            <person name="Tan W.R."/>
            <person name="Lau N.-S."/>
            <person name="Go F."/>
            <person name="Amirul A.-A.A."/>
        </authorList>
    </citation>
    <scope>NUCLEOTIDE SEQUENCE [LARGE SCALE GENOMIC DNA]</scope>
    <source>
        <strain evidence="3 4">CCB-QB4</strain>
    </source>
</reference>
<evidence type="ECO:0000256" key="1">
    <source>
        <dbReference type="ARBA" id="ARBA00009919"/>
    </source>
</evidence>
<accession>A0A2S0VM97</accession>
<dbReference type="GO" id="GO:0004792">
    <property type="term" value="F:thiosulfate-cyanide sulfurtransferase activity"/>
    <property type="evidence" value="ECO:0007669"/>
    <property type="project" value="TreeGrafter"/>
</dbReference>
<feature type="domain" description="THIF-type NAD/FAD binding fold" evidence="2">
    <location>
        <begin position="15"/>
        <end position="249"/>
    </location>
</feature>
<dbReference type="KEGG" id="cate:C2869_02295"/>
<dbReference type="GO" id="GO:0008146">
    <property type="term" value="F:sulfotransferase activity"/>
    <property type="evidence" value="ECO:0007669"/>
    <property type="project" value="TreeGrafter"/>
</dbReference>
<dbReference type="Pfam" id="PF00899">
    <property type="entry name" value="ThiF"/>
    <property type="match status" value="1"/>
</dbReference>
<evidence type="ECO:0000259" key="2">
    <source>
        <dbReference type="Pfam" id="PF00899"/>
    </source>
</evidence>
<dbReference type="InterPro" id="IPR035985">
    <property type="entry name" value="Ubiquitin-activating_enz"/>
</dbReference>
<dbReference type="FunFam" id="3.40.50.720:FF:000080">
    <property type="entry name" value="Thiazole biosynthesis adenylyltransferase ThiF"/>
    <property type="match status" value="1"/>
</dbReference>
<comment type="similarity">
    <text evidence="1">Belongs to the HesA/MoeB/ThiF family.</text>
</comment>
<dbReference type="SUPFAM" id="SSF69572">
    <property type="entry name" value="Activating enzymes of the ubiquitin-like proteins"/>
    <property type="match status" value="1"/>
</dbReference>
<dbReference type="PANTHER" id="PTHR10953:SF102">
    <property type="entry name" value="ADENYLYLTRANSFERASE AND SULFURTRANSFERASE MOCS3"/>
    <property type="match status" value="1"/>
</dbReference>
<dbReference type="NCBIfam" id="NF004281">
    <property type="entry name" value="PRK05690.1"/>
    <property type="match status" value="1"/>
</dbReference>
<name>A0A2S0VM97_9ALTE</name>